<accession>A0A248KE00</accession>
<reference evidence="1 2" key="1">
    <citation type="submission" date="2017-06" db="EMBL/GenBank/DDBJ databases">
        <title>Salmonella reference genomes for public health.</title>
        <authorList>
            <person name="Robertson J."/>
            <person name="Yoshida C."/>
            <person name="Gurnik S."/>
            <person name="Nash J."/>
        </authorList>
    </citation>
    <scope>NUCLEOTIDE SEQUENCE [LARGE SCALE GENOMIC DNA]</scope>
    <source>
        <strain evidence="1 2">SA19983605</strain>
    </source>
</reference>
<proteinExistence type="predicted"/>
<dbReference type="AlphaFoldDB" id="A0A248KE00"/>
<sequence>MLAIMVALMESLPKFYTTGMDYTRKILRDGLSNVHLKLIEDLMVRQTRETPWDKIIPIGLLT</sequence>
<evidence type="ECO:0000313" key="1">
    <source>
        <dbReference type="EMBL" id="ASG56302.1"/>
    </source>
</evidence>
<name>A0A248KE00_SALBN</name>
<evidence type="ECO:0000313" key="2">
    <source>
        <dbReference type="Proteomes" id="UP000197991"/>
    </source>
</evidence>
<protein>
    <submittedName>
        <fullName evidence="1">Uncharacterized protein</fullName>
    </submittedName>
</protein>
<organism evidence="1 2">
    <name type="scientific">Salmonella bongori serovar 66:z41:- str. SA19983605</name>
    <dbReference type="NCBI Taxonomy" id="1243617"/>
    <lineage>
        <taxon>Bacteria</taxon>
        <taxon>Pseudomonadati</taxon>
        <taxon>Pseudomonadota</taxon>
        <taxon>Gammaproteobacteria</taxon>
        <taxon>Enterobacterales</taxon>
        <taxon>Enterobacteriaceae</taxon>
        <taxon>Salmonella</taxon>
    </lineage>
</organism>
<dbReference type="EMBL" id="CP022120">
    <property type="protein sequence ID" value="ASG56302.1"/>
    <property type="molecule type" value="Genomic_DNA"/>
</dbReference>
<keyword evidence="2" id="KW-1185">Reference proteome</keyword>
<gene>
    <name evidence="1" type="ORF">LFZ56_19750</name>
</gene>
<dbReference type="Proteomes" id="UP000197991">
    <property type="component" value="Chromosome"/>
</dbReference>